<dbReference type="Gene3D" id="3.80.10.10">
    <property type="entry name" value="Ribonuclease Inhibitor"/>
    <property type="match status" value="1"/>
</dbReference>
<evidence type="ECO:0000313" key="2">
    <source>
        <dbReference type="Proteomes" id="UP001218218"/>
    </source>
</evidence>
<dbReference type="InterPro" id="IPR032675">
    <property type="entry name" value="LRR_dom_sf"/>
</dbReference>
<accession>A0AAD7A3Q7</accession>
<reference evidence="1" key="1">
    <citation type="submission" date="2023-03" db="EMBL/GenBank/DDBJ databases">
        <title>Massive genome expansion in bonnet fungi (Mycena s.s.) driven by repeated elements and novel gene families across ecological guilds.</title>
        <authorList>
            <consortium name="Lawrence Berkeley National Laboratory"/>
            <person name="Harder C.B."/>
            <person name="Miyauchi S."/>
            <person name="Viragh M."/>
            <person name="Kuo A."/>
            <person name="Thoen E."/>
            <person name="Andreopoulos B."/>
            <person name="Lu D."/>
            <person name="Skrede I."/>
            <person name="Drula E."/>
            <person name="Henrissat B."/>
            <person name="Morin E."/>
            <person name="Kohler A."/>
            <person name="Barry K."/>
            <person name="LaButti K."/>
            <person name="Morin E."/>
            <person name="Salamov A."/>
            <person name="Lipzen A."/>
            <person name="Mereny Z."/>
            <person name="Hegedus B."/>
            <person name="Baldrian P."/>
            <person name="Stursova M."/>
            <person name="Weitz H."/>
            <person name="Taylor A."/>
            <person name="Grigoriev I.V."/>
            <person name="Nagy L.G."/>
            <person name="Martin F."/>
            <person name="Kauserud H."/>
        </authorList>
    </citation>
    <scope>NUCLEOTIDE SEQUENCE</scope>
    <source>
        <strain evidence="1">CBHHK002</strain>
    </source>
</reference>
<gene>
    <name evidence="1" type="ORF">DFH08DRAFT_132799</name>
</gene>
<evidence type="ECO:0000313" key="1">
    <source>
        <dbReference type="EMBL" id="KAJ7348966.1"/>
    </source>
</evidence>
<keyword evidence="2" id="KW-1185">Reference proteome</keyword>
<dbReference type="EMBL" id="JARIHO010000016">
    <property type="protein sequence ID" value="KAJ7348966.1"/>
    <property type="molecule type" value="Genomic_DNA"/>
</dbReference>
<dbReference type="AlphaFoldDB" id="A0AAD7A3Q7"/>
<proteinExistence type="predicted"/>
<sequence length="343" mass="38843">MQACSLQLRFNFIQQSWVPDQSVWDLILPSVERWHSLEILVPNETALYTTLAHLEPFEASLLEQLTITHESGIHIYPIEYTPRFRTGSSGRCFHGGAPRLQTLHLEGSYLTSWPPLARLANLHLHNLRRSTRPSWSRLRDLLVSSLVLSRLSIHGDIVSGKRPSNFEIGMPCLRSLRIRGTTALGNRASDLLLAIWAPNLMSLTLFDMVHTDLDPWLSGFQLLQSLTSLTLYWPNFTTVTYAKLFRTMPSVTRLALMDRQPEDFLLFLGRPISGLLDFPWPELADFALYPDNPNHGDIADMINGRAGHASLHRLRVGSGAHFSAVQVLPYDSPPPWPAWPEQL</sequence>
<protein>
    <submittedName>
        <fullName evidence="1">Uncharacterized protein</fullName>
    </submittedName>
</protein>
<organism evidence="1 2">
    <name type="scientific">Mycena albidolilacea</name>
    <dbReference type="NCBI Taxonomy" id="1033008"/>
    <lineage>
        <taxon>Eukaryota</taxon>
        <taxon>Fungi</taxon>
        <taxon>Dikarya</taxon>
        <taxon>Basidiomycota</taxon>
        <taxon>Agaricomycotina</taxon>
        <taxon>Agaricomycetes</taxon>
        <taxon>Agaricomycetidae</taxon>
        <taxon>Agaricales</taxon>
        <taxon>Marasmiineae</taxon>
        <taxon>Mycenaceae</taxon>
        <taxon>Mycena</taxon>
    </lineage>
</organism>
<dbReference type="SUPFAM" id="SSF52047">
    <property type="entry name" value="RNI-like"/>
    <property type="match status" value="1"/>
</dbReference>
<name>A0AAD7A3Q7_9AGAR</name>
<dbReference type="Proteomes" id="UP001218218">
    <property type="component" value="Unassembled WGS sequence"/>
</dbReference>
<comment type="caution">
    <text evidence="1">The sequence shown here is derived from an EMBL/GenBank/DDBJ whole genome shotgun (WGS) entry which is preliminary data.</text>
</comment>